<evidence type="ECO:0000256" key="6">
    <source>
        <dbReference type="SAM" id="MobiDB-lite"/>
    </source>
</evidence>
<reference evidence="8 9" key="1">
    <citation type="submission" date="2018-11" db="EMBL/GenBank/DDBJ databases">
        <title>Genome sequencing of Paenibacillus lentus DSM25539(T).</title>
        <authorList>
            <person name="Kook J.-K."/>
            <person name="Park S.-N."/>
            <person name="Lim Y.K."/>
        </authorList>
    </citation>
    <scope>NUCLEOTIDE SEQUENCE [LARGE SCALE GENOMIC DNA]</scope>
    <source>
        <strain evidence="8 9">DSM 25539</strain>
    </source>
</reference>
<evidence type="ECO:0000313" key="9">
    <source>
        <dbReference type="Proteomes" id="UP000273145"/>
    </source>
</evidence>
<dbReference type="GO" id="GO:0043138">
    <property type="term" value="F:3'-5' DNA helicase activity"/>
    <property type="evidence" value="ECO:0007669"/>
    <property type="project" value="UniProtKB-EC"/>
</dbReference>
<dbReference type="PANTHER" id="PTHR11070:SF17">
    <property type="entry name" value="DNA HELICASE IV"/>
    <property type="match status" value="1"/>
</dbReference>
<keyword evidence="3 5" id="KW-0347">Helicase</keyword>
<feature type="region of interest" description="Disordered" evidence="6">
    <location>
        <begin position="82"/>
        <end position="104"/>
    </location>
</feature>
<keyword evidence="1 5" id="KW-0547">Nucleotide-binding</keyword>
<dbReference type="Gene3D" id="3.40.50.300">
    <property type="entry name" value="P-loop containing nucleotide triphosphate hydrolases"/>
    <property type="match status" value="3"/>
</dbReference>
<feature type="compositionally biased region" description="Polar residues" evidence="6">
    <location>
        <begin position="86"/>
        <end position="98"/>
    </location>
</feature>
<evidence type="ECO:0000256" key="1">
    <source>
        <dbReference type="ARBA" id="ARBA00022741"/>
    </source>
</evidence>
<dbReference type="Pfam" id="PF13538">
    <property type="entry name" value="UvrD_C_2"/>
    <property type="match status" value="1"/>
</dbReference>
<dbReference type="InterPro" id="IPR014016">
    <property type="entry name" value="UvrD-like_ATP-bd"/>
</dbReference>
<dbReference type="InterPro" id="IPR000212">
    <property type="entry name" value="DNA_helicase_UvrD/REP"/>
</dbReference>
<dbReference type="InterPro" id="IPR048228">
    <property type="entry name" value="HelD_bacillota"/>
</dbReference>
<protein>
    <submittedName>
        <fullName evidence="8">Helicase</fullName>
    </submittedName>
</protein>
<dbReference type="GO" id="GO:0005829">
    <property type="term" value="C:cytosol"/>
    <property type="evidence" value="ECO:0007669"/>
    <property type="project" value="TreeGrafter"/>
</dbReference>
<dbReference type="InterPro" id="IPR027417">
    <property type="entry name" value="P-loop_NTPase"/>
</dbReference>
<gene>
    <name evidence="8" type="ORF">EIM92_18210</name>
</gene>
<evidence type="ECO:0000256" key="4">
    <source>
        <dbReference type="ARBA" id="ARBA00022840"/>
    </source>
</evidence>
<dbReference type="GO" id="GO:0016887">
    <property type="term" value="F:ATP hydrolysis activity"/>
    <property type="evidence" value="ECO:0007669"/>
    <property type="project" value="RHEA"/>
</dbReference>
<dbReference type="GO" id="GO:0000725">
    <property type="term" value="P:recombinational repair"/>
    <property type="evidence" value="ECO:0007669"/>
    <property type="project" value="TreeGrafter"/>
</dbReference>
<keyword evidence="9" id="KW-1185">Reference proteome</keyword>
<dbReference type="KEGG" id="plen:EIM92_18210"/>
<dbReference type="NCBIfam" id="NF041464">
    <property type="entry name" value="HelD_BACSU"/>
    <property type="match status" value="1"/>
</dbReference>
<evidence type="ECO:0000256" key="2">
    <source>
        <dbReference type="ARBA" id="ARBA00022801"/>
    </source>
</evidence>
<evidence type="ECO:0000256" key="3">
    <source>
        <dbReference type="ARBA" id="ARBA00022806"/>
    </source>
</evidence>
<feature type="binding site" evidence="5">
    <location>
        <begin position="255"/>
        <end position="262"/>
    </location>
    <ligand>
        <name>ATP</name>
        <dbReference type="ChEBI" id="CHEBI:30616"/>
    </ligand>
</feature>
<evidence type="ECO:0000259" key="7">
    <source>
        <dbReference type="PROSITE" id="PS51198"/>
    </source>
</evidence>
<dbReference type="Proteomes" id="UP000273145">
    <property type="component" value="Chromosome"/>
</dbReference>
<dbReference type="OrthoDB" id="9787585at2"/>
<dbReference type="InterPro" id="IPR027785">
    <property type="entry name" value="UvrD-like_helicase_C"/>
</dbReference>
<dbReference type="EMBL" id="CP034248">
    <property type="protein sequence ID" value="AZK47859.1"/>
    <property type="molecule type" value="Genomic_DNA"/>
</dbReference>
<dbReference type="GO" id="GO:0003677">
    <property type="term" value="F:DNA binding"/>
    <property type="evidence" value="ECO:0007669"/>
    <property type="project" value="InterPro"/>
</dbReference>
<name>A0A3S8RY67_9BACL</name>
<proteinExistence type="predicted"/>
<dbReference type="AlphaFoldDB" id="A0A3S8RY67"/>
<sequence>MSSGEALRDSAEIVEVNVEGRSSLNSTDKDWQEEQLRVEIVADQIEKRIRGLEQEVSVVREDVVGMRRDFWDEVTVNFSEADDVGETSTSLRQQSQVLNDRERSHRHASVALGKMKRLQQSPYFGRIDFAEDGGEKESIYLGIASLLAEGDEEFLVYDWRAPISNLYYDGVPGPASYMTPSGMIEGTMSLKRQFVIHGRIIKLMFDTGVTIGDEMLQQVLSRSSDAQMKSIVATIQKEQNRIIRNDHSRMLIVQGAAGSGKTSAALQRVAYLLYKHREHLNADQMILFSPNPMFNSYVSTVLPELGEENMQQTTFQEYLEHRLGREFQLEDPFVQIEYVLTGTEDEDYAHRISGIRYKSSPLYLEAVNRYKRWLEKKGMKFRPIRFQGKTVVDAEEISRQFYSYDSAITLANRCELLKDWLLKEISAFGKSELDAPWVEEQIQLLDAEDYQRAYQRMRRKQRGAGASFNDYEDEKEILGRMVVSDRLKPLRRWVKALRFVDITKLYTQLFSDVNMAAELGFEALPEDWSAIGRQTVEKIRAGEMFYEDATPFLYLKELVLGFRSNTDIRHVIIDEAQDYSPFQLFFLKRLFPRARMTALGDLNQAIYAHASVLQQSATLTDLYGTEESELIVLKQSYRSTRQIVEFTKGMIAGGEDIIPFNREGEKPLVRVFADRETLHSEIKRDLSALRTAGYETIAVICKTAEQSEQVYGMLTNDLPVKLIKKTTMSFEKGIHIIPAYLAKGVEFDAVLIYDGSNDNYTREAERKLFYTACTRAMHLLHIYTIGEPSRFVNESEPHTYTRS</sequence>
<dbReference type="GO" id="GO:0005524">
    <property type="term" value="F:ATP binding"/>
    <property type="evidence" value="ECO:0007669"/>
    <property type="project" value="UniProtKB-UniRule"/>
</dbReference>
<dbReference type="SUPFAM" id="SSF52540">
    <property type="entry name" value="P-loop containing nucleoside triphosphate hydrolases"/>
    <property type="match status" value="1"/>
</dbReference>
<dbReference type="PROSITE" id="PS51198">
    <property type="entry name" value="UVRD_HELICASE_ATP_BIND"/>
    <property type="match status" value="1"/>
</dbReference>
<accession>A0A3S8RY67</accession>
<evidence type="ECO:0000256" key="5">
    <source>
        <dbReference type="PROSITE-ProRule" id="PRU00560"/>
    </source>
</evidence>
<dbReference type="PANTHER" id="PTHR11070">
    <property type="entry name" value="UVRD / RECB / PCRA DNA HELICASE FAMILY MEMBER"/>
    <property type="match status" value="1"/>
</dbReference>
<dbReference type="Pfam" id="PF00580">
    <property type="entry name" value="UvrD-helicase"/>
    <property type="match status" value="1"/>
</dbReference>
<keyword evidence="2 5" id="KW-0378">Hydrolase</keyword>
<organism evidence="8 9">
    <name type="scientific">Paenibacillus lentus</name>
    <dbReference type="NCBI Taxonomy" id="1338368"/>
    <lineage>
        <taxon>Bacteria</taxon>
        <taxon>Bacillati</taxon>
        <taxon>Bacillota</taxon>
        <taxon>Bacilli</taxon>
        <taxon>Bacillales</taxon>
        <taxon>Paenibacillaceae</taxon>
        <taxon>Paenibacillus</taxon>
    </lineage>
</organism>
<evidence type="ECO:0000313" key="8">
    <source>
        <dbReference type="EMBL" id="AZK47859.1"/>
    </source>
</evidence>
<keyword evidence="4 5" id="KW-0067">ATP-binding</keyword>
<feature type="domain" description="UvrD-like helicase ATP-binding" evidence="7">
    <location>
        <begin position="234"/>
        <end position="640"/>
    </location>
</feature>